<gene>
    <name evidence="2" type="ORF">GPM918_LOCUS38441</name>
    <name evidence="1" type="ORF">OVA965_LOCUS34839</name>
    <name evidence="4" type="ORF">SRO942_LOCUS39266</name>
    <name evidence="3" type="ORF">TMI583_LOCUS35782</name>
</gene>
<dbReference type="EMBL" id="CAJOBA010051538">
    <property type="protein sequence ID" value="CAF4245814.1"/>
    <property type="molecule type" value="Genomic_DNA"/>
</dbReference>
<dbReference type="EMBL" id="CAJOBC010091109">
    <property type="protein sequence ID" value="CAF4397764.1"/>
    <property type="molecule type" value="Genomic_DNA"/>
</dbReference>
<evidence type="ECO:0000313" key="3">
    <source>
        <dbReference type="EMBL" id="CAF4245814.1"/>
    </source>
</evidence>
<sequence length="373" mass="42845">MLENEYLKQRSMTIGDITLLHNQSIIHNFDKPLSDFLFKDVENTETQSDQGDQVSDVDVTFQLCSLVFVTTPNNRQTLQFPIKNDLIPIKNLIDFTREKYVMNERDKCNLTTILMEILDENAVLSEINAKKYILLKENETCFVTVETKDAGNNVQKMVSRTATIANTRQMFQILLDQNLISQDDFIPTEETALSTLLFPNTTLITFTVDNLTCERICEIGFVALREDATLYDLCLKTVVLDKSLTLNKINEANESMVIGDENEFQLVCVAQTKCVVTLMLDDHHEHNVVELFCDSITPIKYLFETGFYKVEQHHSSQEEQSDFAMYYEHIATDLDLTVHNFSDALPVERAPLGDILHFTIKKTNQYRSFLETS</sequence>
<evidence type="ECO:0000313" key="5">
    <source>
        <dbReference type="Proteomes" id="UP000663829"/>
    </source>
</evidence>
<evidence type="ECO:0000313" key="4">
    <source>
        <dbReference type="EMBL" id="CAF4397764.1"/>
    </source>
</evidence>
<reference evidence="2" key="1">
    <citation type="submission" date="2021-02" db="EMBL/GenBank/DDBJ databases">
        <authorList>
            <person name="Nowell W R."/>
        </authorList>
    </citation>
    <scope>NUCLEOTIDE SEQUENCE</scope>
</reference>
<dbReference type="Proteomes" id="UP000682733">
    <property type="component" value="Unassembled WGS sequence"/>
</dbReference>
<proteinExistence type="predicted"/>
<dbReference type="AlphaFoldDB" id="A0A815VMR4"/>
<evidence type="ECO:0000313" key="1">
    <source>
        <dbReference type="EMBL" id="CAF1451134.1"/>
    </source>
</evidence>
<dbReference type="Proteomes" id="UP000677228">
    <property type="component" value="Unassembled WGS sequence"/>
</dbReference>
<dbReference type="EMBL" id="CAJNOQ010025491">
    <property type="protein sequence ID" value="CAF1537775.1"/>
    <property type="molecule type" value="Genomic_DNA"/>
</dbReference>
<keyword evidence="5" id="KW-1185">Reference proteome</keyword>
<protein>
    <submittedName>
        <fullName evidence="2">Uncharacterized protein</fullName>
    </submittedName>
</protein>
<accession>A0A815VMR4</accession>
<evidence type="ECO:0000313" key="2">
    <source>
        <dbReference type="EMBL" id="CAF1537775.1"/>
    </source>
</evidence>
<dbReference type="Proteomes" id="UP000681722">
    <property type="component" value="Unassembled WGS sequence"/>
</dbReference>
<name>A0A815VMR4_9BILA</name>
<organism evidence="2 5">
    <name type="scientific">Didymodactylos carnosus</name>
    <dbReference type="NCBI Taxonomy" id="1234261"/>
    <lineage>
        <taxon>Eukaryota</taxon>
        <taxon>Metazoa</taxon>
        <taxon>Spiralia</taxon>
        <taxon>Gnathifera</taxon>
        <taxon>Rotifera</taxon>
        <taxon>Eurotatoria</taxon>
        <taxon>Bdelloidea</taxon>
        <taxon>Philodinida</taxon>
        <taxon>Philodinidae</taxon>
        <taxon>Didymodactylos</taxon>
    </lineage>
</organism>
<comment type="caution">
    <text evidence="2">The sequence shown here is derived from an EMBL/GenBank/DDBJ whole genome shotgun (WGS) entry which is preliminary data.</text>
</comment>
<dbReference type="Proteomes" id="UP000663829">
    <property type="component" value="Unassembled WGS sequence"/>
</dbReference>
<dbReference type="EMBL" id="CAJNOK010029700">
    <property type="protein sequence ID" value="CAF1451134.1"/>
    <property type="molecule type" value="Genomic_DNA"/>
</dbReference>